<dbReference type="EMBL" id="JAIWYP010000009">
    <property type="protein sequence ID" value="KAH3772229.1"/>
    <property type="molecule type" value="Genomic_DNA"/>
</dbReference>
<reference evidence="1" key="2">
    <citation type="submission" date="2020-11" db="EMBL/GenBank/DDBJ databases">
        <authorList>
            <person name="McCartney M.A."/>
            <person name="Auch B."/>
            <person name="Kono T."/>
            <person name="Mallez S."/>
            <person name="Becker A."/>
            <person name="Gohl D.M."/>
            <person name="Silverstein K.A.T."/>
            <person name="Koren S."/>
            <person name="Bechman K.B."/>
            <person name="Herman A."/>
            <person name="Abrahante J.E."/>
            <person name="Garbe J."/>
        </authorList>
    </citation>
    <scope>NUCLEOTIDE SEQUENCE</scope>
    <source>
        <strain evidence="1">Duluth1</strain>
        <tissue evidence="1">Whole animal</tissue>
    </source>
</reference>
<evidence type="ECO:0000313" key="1">
    <source>
        <dbReference type="EMBL" id="KAH3772229.1"/>
    </source>
</evidence>
<dbReference type="AlphaFoldDB" id="A0A9D4E4V7"/>
<name>A0A9D4E4V7_DREPO</name>
<evidence type="ECO:0000313" key="2">
    <source>
        <dbReference type="Proteomes" id="UP000828390"/>
    </source>
</evidence>
<dbReference type="Proteomes" id="UP000828390">
    <property type="component" value="Unassembled WGS sequence"/>
</dbReference>
<comment type="caution">
    <text evidence="1">The sequence shown here is derived from an EMBL/GenBank/DDBJ whole genome shotgun (WGS) entry which is preliminary data.</text>
</comment>
<gene>
    <name evidence="1" type="ORF">DPMN_173567</name>
</gene>
<sequence length="63" mass="7532">MTSTAWLMPSDEFWKPDEVLVVSPARNYTVRDYKQLFKDIDYETGRNTFLNTSFFFASDRRLL</sequence>
<protein>
    <submittedName>
        <fullName evidence="1">Uncharacterized protein</fullName>
    </submittedName>
</protein>
<proteinExistence type="predicted"/>
<keyword evidence="2" id="KW-1185">Reference proteome</keyword>
<reference evidence="1" key="1">
    <citation type="journal article" date="2019" name="bioRxiv">
        <title>The Genome of the Zebra Mussel, Dreissena polymorpha: A Resource for Invasive Species Research.</title>
        <authorList>
            <person name="McCartney M.A."/>
            <person name="Auch B."/>
            <person name="Kono T."/>
            <person name="Mallez S."/>
            <person name="Zhang Y."/>
            <person name="Obille A."/>
            <person name="Becker A."/>
            <person name="Abrahante J.E."/>
            <person name="Garbe J."/>
            <person name="Badalamenti J.P."/>
            <person name="Herman A."/>
            <person name="Mangelson H."/>
            <person name="Liachko I."/>
            <person name="Sullivan S."/>
            <person name="Sone E.D."/>
            <person name="Koren S."/>
            <person name="Silverstein K.A.T."/>
            <person name="Beckman K.B."/>
            <person name="Gohl D.M."/>
        </authorList>
    </citation>
    <scope>NUCLEOTIDE SEQUENCE</scope>
    <source>
        <strain evidence="1">Duluth1</strain>
        <tissue evidence="1">Whole animal</tissue>
    </source>
</reference>
<organism evidence="1 2">
    <name type="scientific">Dreissena polymorpha</name>
    <name type="common">Zebra mussel</name>
    <name type="synonym">Mytilus polymorpha</name>
    <dbReference type="NCBI Taxonomy" id="45954"/>
    <lineage>
        <taxon>Eukaryota</taxon>
        <taxon>Metazoa</taxon>
        <taxon>Spiralia</taxon>
        <taxon>Lophotrochozoa</taxon>
        <taxon>Mollusca</taxon>
        <taxon>Bivalvia</taxon>
        <taxon>Autobranchia</taxon>
        <taxon>Heteroconchia</taxon>
        <taxon>Euheterodonta</taxon>
        <taxon>Imparidentia</taxon>
        <taxon>Neoheterodontei</taxon>
        <taxon>Myida</taxon>
        <taxon>Dreissenoidea</taxon>
        <taxon>Dreissenidae</taxon>
        <taxon>Dreissena</taxon>
    </lineage>
</organism>
<accession>A0A9D4E4V7</accession>